<gene>
    <name evidence="2" type="primary">copZ</name>
    <name evidence="2" type="ORF">Mame_05014</name>
</gene>
<dbReference type="InterPro" id="IPR006121">
    <property type="entry name" value="HMA_dom"/>
</dbReference>
<dbReference type="InterPro" id="IPR000428">
    <property type="entry name" value="Cu-bd"/>
</dbReference>
<dbReference type="RefSeq" id="WP_018065822.1">
    <property type="nucleotide sequence ID" value="NZ_AQWH01000016.1"/>
</dbReference>
<protein>
    <submittedName>
        <fullName evidence="2">Copper chaperone CopZ</fullName>
    </submittedName>
</protein>
<geneLocation type="plasmid" evidence="3">
    <name>pmm259</name>
</geneLocation>
<dbReference type="CDD" id="cd00371">
    <property type="entry name" value="HMA"/>
    <property type="match status" value="1"/>
</dbReference>
<sequence>MTRLSVPDMSCGHCTAAIEKAIKAIDPTARVSCDLGAHIVEVESFLSERAVSEAIRDAGYDAKTPAAT</sequence>
<dbReference type="Gene3D" id="3.30.70.100">
    <property type="match status" value="1"/>
</dbReference>
<dbReference type="AlphaFoldDB" id="A0A1U9Z9G6"/>
<dbReference type="KEGG" id="mmed:Mame_05014"/>
<organism evidence="2 3">
    <name type="scientific">Martelella mediterranea DSM 17316</name>
    <dbReference type="NCBI Taxonomy" id="1122214"/>
    <lineage>
        <taxon>Bacteria</taxon>
        <taxon>Pseudomonadati</taxon>
        <taxon>Pseudomonadota</taxon>
        <taxon>Alphaproteobacteria</taxon>
        <taxon>Hyphomicrobiales</taxon>
        <taxon>Aurantimonadaceae</taxon>
        <taxon>Martelella</taxon>
    </lineage>
</organism>
<name>A0A1U9Z9G6_9HYPH</name>
<evidence type="ECO:0000313" key="2">
    <source>
        <dbReference type="EMBL" id="AQZ54306.1"/>
    </source>
</evidence>
<feature type="domain" description="HMA" evidence="1">
    <location>
        <begin position="1"/>
        <end position="63"/>
    </location>
</feature>
<evidence type="ECO:0000313" key="3">
    <source>
        <dbReference type="Proteomes" id="UP000191135"/>
    </source>
</evidence>
<accession>A0A1U9Z9G6</accession>
<reference evidence="2 3" key="1">
    <citation type="submission" date="2017-03" db="EMBL/GenBank/DDBJ databases">
        <title>Foreign affairs: Plasmid Transfer between Roseobacters and Rhizobia.</title>
        <authorList>
            <person name="Bartling P."/>
            <person name="Bunk B."/>
            <person name="Overmann J."/>
            <person name="Brinkmann H."/>
            <person name="Petersen J."/>
        </authorList>
    </citation>
    <scope>NUCLEOTIDE SEQUENCE [LARGE SCALE GENOMIC DNA]</scope>
    <source>
        <strain evidence="2 3">MACL11</strain>
        <plasmid evidence="3">Plasmid pmm259</plasmid>
    </source>
</reference>
<dbReference type="InterPro" id="IPR036163">
    <property type="entry name" value="HMA_dom_sf"/>
</dbReference>
<proteinExistence type="predicted"/>
<dbReference type="Proteomes" id="UP000191135">
    <property type="component" value="Plasmid pMM259"/>
</dbReference>
<dbReference type="OrthoDB" id="9801832at2"/>
<dbReference type="SUPFAM" id="SSF55008">
    <property type="entry name" value="HMA, heavy metal-associated domain"/>
    <property type="match status" value="1"/>
</dbReference>
<dbReference type="GO" id="GO:0006825">
    <property type="term" value="P:copper ion transport"/>
    <property type="evidence" value="ECO:0007669"/>
    <property type="project" value="InterPro"/>
</dbReference>
<keyword evidence="2" id="KW-0614">Plasmid</keyword>
<keyword evidence="3" id="KW-1185">Reference proteome</keyword>
<evidence type="ECO:0000259" key="1">
    <source>
        <dbReference type="PROSITE" id="PS50846"/>
    </source>
</evidence>
<dbReference type="GO" id="GO:0005507">
    <property type="term" value="F:copper ion binding"/>
    <property type="evidence" value="ECO:0007669"/>
    <property type="project" value="InterPro"/>
</dbReference>
<dbReference type="EMBL" id="CP020332">
    <property type="protein sequence ID" value="AQZ54306.1"/>
    <property type="molecule type" value="Genomic_DNA"/>
</dbReference>
<dbReference type="PRINTS" id="PR00944">
    <property type="entry name" value="CUEXPORT"/>
</dbReference>
<dbReference type="Pfam" id="PF00403">
    <property type="entry name" value="HMA"/>
    <property type="match status" value="1"/>
</dbReference>
<dbReference type="PROSITE" id="PS50846">
    <property type="entry name" value="HMA_2"/>
    <property type="match status" value="1"/>
</dbReference>